<feature type="compositionally biased region" description="Low complexity" evidence="1">
    <location>
        <begin position="63"/>
        <end position="76"/>
    </location>
</feature>
<protein>
    <submittedName>
        <fullName evidence="2">Uncharacterized protein</fullName>
    </submittedName>
</protein>
<sequence length="281" mass="31232">MKKLTIGLLLLAAISCNKKDDEIKPKVEEVKTEALIVKANVDKDSKSKSDSSKTKEVKKDISKGSTKVTPTTVVKKSPPKSTPTTDKSKKATKPTTGVVNNGNIAATPLTNSIVEVSSGGVTIKINNVNNYSASHLQTIADEYSKLVREYKKAENDFNVREAQLSQDITQNKKDILKWDAEILKLVKEESILVKEIEALNNKLRKLSSGTIEYSNLKTSLTTKEGSFNWGFKSRLFYHDKIQKVKLIIGKDEQDLGTIKNHLATKKRSIENHILVNNIIQP</sequence>
<evidence type="ECO:0000313" key="2">
    <source>
        <dbReference type="EMBL" id="AZQ64765.1"/>
    </source>
</evidence>
<dbReference type="Proteomes" id="UP000267268">
    <property type="component" value="Chromosome 2"/>
</dbReference>
<organism evidence="2 3">
    <name type="scientific">Flammeovirga pectinis</name>
    <dbReference type="NCBI Taxonomy" id="2494373"/>
    <lineage>
        <taxon>Bacteria</taxon>
        <taxon>Pseudomonadati</taxon>
        <taxon>Bacteroidota</taxon>
        <taxon>Cytophagia</taxon>
        <taxon>Cytophagales</taxon>
        <taxon>Flammeovirgaceae</taxon>
        <taxon>Flammeovirga</taxon>
    </lineage>
</organism>
<dbReference type="EMBL" id="CP034563">
    <property type="protein sequence ID" value="AZQ64765.1"/>
    <property type="molecule type" value="Genomic_DNA"/>
</dbReference>
<evidence type="ECO:0000256" key="1">
    <source>
        <dbReference type="SAM" id="MobiDB-lite"/>
    </source>
</evidence>
<reference evidence="2 3" key="1">
    <citation type="submission" date="2018-12" db="EMBL/GenBank/DDBJ databases">
        <title>Flammeovirga pectinis sp. nov., isolated from the gut of the Korean scallop, Patinopecten yessoensis.</title>
        <authorList>
            <person name="Bae J.-W."/>
            <person name="Jeong Y.-S."/>
            <person name="Kang W."/>
        </authorList>
    </citation>
    <scope>NUCLEOTIDE SEQUENCE [LARGE SCALE GENOMIC DNA]</scope>
    <source>
        <strain evidence="2 3">L12M1</strain>
    </source>
</reference>
<keyword evidence="3" id="KW-1185">Reference proteome</keyword>
<proteinExistence type="predicted"/>
<feature type="region of interest" description="Disordered" evidence="1">
    <location>
        <begin position="38"/>
        <end position="99"/>
    </location>
</feature>
<dbReference type="KEGG" id="fll:EI427_21305"/>
<name>A0A3Q9FUC9_9BACT</name>
<dbReference type="PROSITE" id="PS51257">
    <property type="entry name" value="PROKAR_LIPOPROTEIN"/>
    <property type="match status" value="1"/>
</dbReference>
<accession>A0A3Q9FUC9</accession>
<dbReference type="AlphaFoldDB" id="A0A3Q9FUC9"/>
<feature type="compositionally biased region" description="Basic and acidic residues" evidence="1">
    <location>
        <begin position="40"/>
        <end position="62"/>
    </location>
</feature>
<evidence type="ECO:0000313" key="3">
    <source>
        <dbReference type="Proteomes" id="UP000267268"/>
    </source>
</evidence>
<gene>
    <name evidence="2" type="ORF">EI427_21305</name>
</gene>